<name>A0A1D3L045_9EURY</name>
<dbReference type="Proteomes" id="UP000094707">
    <property type="component" value="Chromosome I"/>
</dbReference>
<dbReference type="EMBL" id="LT607756">
    <property type="protein sequence ID" value="SCG84849.1"/>
    <property type="molecule type" value="Genomic_DNA"/>
</dbReference>
<organism evidence="2 3">
    <name type="scientific">Methanobacterium congolense</name>
    <dbReference type="NCBI Taxonomy" id="118062"/>
    <lineage>
        <taxon>Archaea</taxon>
        <taxon>Methanobacteriati</taxon>
        <taxon>Methanobacteriota</taxon>
        <taxon>Methanomada group</taxon>
        <taxon>Methanobacteria</taxon>
        <taxon>Methanobacteriales</taxon>
        <taxon>Methanobacteriaceae</taxon>
        <taxon>Methanobacterium</taxon>
    </lineage>
</organism>
<evidence type="ECO:0000313" key="2">
    <source>
        <dbReference type="EMBL" id="SCG84849.1"/>
    </source>
</evidence>
<feature type="transmembrane region" description="Helical" evidence="1">
    <location>
        <begin position="7"/>
        <end position="26"/>
    </location>
</feature>
<accession>A0A1D3L045</accession>
<protein>
    <submittedName>
        <fullName evidence="2">Region of a membrane-bound protein predicted to be embedded in the membrane</fullName>
    </submittedName>
</protein>
<keyword evidence="1" id="KW-0472">Membrane</keyword>
<dbReference type="PROSITE" id="PS51257">
    <property type="entry name" value="PROKAR_LIPOPROTEIN"/>
    <property type="match status" value="1"/>
</dbReference>
<sequence>MIKKCPKYHYVPFIALGCVYITLGTMEFSLNFSIRFLYILLGTTYLGMTYLKSSYKE</sequence>
<dbReference type="KEGG" id="mcub:MCBB_0267"/>
<dbReference type="STRING" id="118062.MCBB_0267"/>
<feature type="transmembrane region" description="Helical" evidence="1">
    <location>
        <begin position="32"/>
        <end position="51"/>
    </location>
</feature>
<dbReference type="AlphaFoldDB" id="A0A1D3L045"/>
<gene>
    <name evidence="2" type="ORF">MCBB_0267</name>
</gene>
<evidence type="ECO:0000256" key="1">
    <source>
        <dbReference type="SAM" id="Phobius"/>
    </source>
</evidence>
<evidence type="ECO:0000313" key="3">
    <source>
        <dbReference type="Proteomes" id="UP000094707"/>
    </source>
</evidence>
<keyword evidence="1" id="KW-0812">Transmembrane</keyword>
<keyword evidence="1" id="KW-1133">Transmembrane helix</keyword>
<proteinExistence type="predicted"/>
<keyword evidence="3" id="KW-1185">Reference proteome</keyword>
<reference evidence="2 3" key="1">
    <citation type="submission" date="2016-08" db="EMBL/GenBank/DDBJ databases">
        <authorList>
            <person name="Seilhamer J.J."/>
        </authorList>
    </citation>
    <scope>NUCLEOTIDE SEQUENCE [LARGE SCALE GENOMIC DNA]</scope>
    <source>
        <strain evidence="2">Buetzberg</strain>
    </source>
</reference>